<accession>A0A401TEC0</accession>
<proteinExistence type="predicted"/>
<dbReference type="EMBL" id="BEZZ01046231">
    <property type="protein sequence ID" value="GCC40978.1"/>
    <property type="molecule type" value="Genomic_DNA"/>
</dbReference>
<dbReference type="InterPro" id="IPR001736">
    <property type="entry name" value="PLipase_D/transphosphatidylase"/>
</dbReference>
<evidence type="ECO:0000259" key="1">
    <source>
        <dbReference type="PROSITE" id="PS50035"/>
    </source>
</evidence>
<organism evidence="2 3">
    <name type="scientific">Chiloscyllium punctatum</name>
    <name type="common">Brownbanded bambooshark</name>
    <name type="synonym">Hemiscyllium punctatum</name>
    <dbReference type="NCBI Taxonomy" id="137246"/>
    <lineage>
        <taxon>Eukaryota</taxon>
        <taxon>Metazoa</taxon>
        <taxon>Chordata</taxon>
        <taxon>Craniata</taxon>
        <taxon>Vertebrata</taxon>
        <taxon>Chondrichthyes</taxon>
        <taxon>Elasmobranchii</taxon>
        <taxon>Galeomorphii</taxon>
        <taxon>Galeoidea</taxon>
        <taxon>Orectolobiformes</taxon>
        <taxon>Hemiscylliidae</taxon>
        <taxon>Chiloscyllium</taxon>
    </lineage>
</organism>
<feature type="domain" description="PLD phosphodiesterase" evidence="1">
    <location>
        <begin position="44"/>
        <end position="64"/>
    </location>
</feature>
<evidence type="ECO:0000313" key="2">
    <source>
        <dbReference type="EMBL" id="GCC40978.1"/>
    </source>
</evidence>
<dbReference type="GO" id="GO:0003824">
    <property type="term" value="F:catalytic activity"/>
    <property type="evidence" value="ECO:0007669"/>
    <property type="project" value="InterPro"/>
</dbReference>
<sequence length="64" mass="7083">LSGSLTHPPLPPLSVLPVDDLWINYFSVCGLRTHVELNGRLVTELIYVHSKMLIADDNTVIIGE</sequence>
<feature type="non-terminal residue" evidence="2">
    <location>
        <position position="1"/>
    </location>
</feature>
<protein>
    <recommendedName>
        <fullName evidence="1">PLD phosphodiesterase domain-containing protein</fullName>
    </recommendedName>
</protein>
<reference evidence="2 3" key="1">
    <citation type="journal article" date="2018" name="Nat. Ecol. Evol.">
        <title>Shark genomes provide insights into elasmobranch evolution and the origin of vertebrates.</title>
        <authorList>
            <person name="Hara Y"/>
            <person name="Yamaguchi K"/>
            <person name="Onimaru K"/>
            <person name="Kadota M"/>
            <person name="Koyanagi M"/>
            <person name="Keeley SD"/>
            <person name="Tatsumi K"/>
            <person name="Tanaka K"/>
            <person name="Motone F"/>
            <person name="Kageyama Y"/>
            <person name="Nozu R"/>
            <person name="Adachi N"/>
            <person name="Nishimura O"/>
            <person name="Nakagawa R"/>
            <person name="Tanegashima C"/>
            <person name="Kiyatake I"/>
            <person name="Matsumoto R"/>
            <person name="Murakumo K"/>
            <person name="Nishida K"/>
            <person name="Terakita A"/>
            <person name="Kuratani S"/>
            <person name="Sato K"/>
            <person name="Hyodo S Kuraku.S."/>
        </authorList>
    </citation>
    <scope>NUCLEOTIDE SEQUENCE [LARGE SCALE GENOMIC DNA]</scope>
</reference>
<dbReference type="AlphaFoldDB" id="A0A401TEC0"/>
<comment type="caution">
    <text evidence="2">The sequence shown here is derived from an EMBL/GenBank/DDBJ whole genome shotgun (WGS) entry which is preliminary data.</text>
</comment>
<gene>
    <name evidence="2" type="ORF">chiPu_0024789</name>
</gene>
<dbReference type="STRING" id="137246.A0A401TEC0"/>
<dbReference type="Proteomes" id="UP000287033">
    <property type="component" value="Unassembled WGS sequence"/>
</dbReference>
<dbReference type="PROSITE" id="PS50035">
    <property type="entry name" value="PLD"/>
    <property type="match status" value="1"/>
</dbReference>
<keyword evidence="3" id="KW-1185">Reference proteome</keyword>
<dbReference type="OrthoDB" id="14911at2759"/>
<name>A0A401TEC0_CHIPU</name>
<evidence type="ECO:0000313" key="3">
    <source>
        <dbReference type="Proteomes" id="UP000287033"/>
    </source>
</evidence>